<name>A0A3B1APU4_9ZZZZ</name>
<dbReference type="Gene3D" id="1.10.3210.10">
    <property type="entry name" value="Hypothetical protein af1432"/>
    <property type="match status" value="1"/>
</dbReference>
<dbReference type="PANTHER" id="PTHR45228:SF5">
    <property type="entry name" value="CYCLIC DI-GMP PHOSPHODIESTERASE VC_1348-RELATED"/>
    <property type="match status" value="1"/>
</dbReference>
<dbReference type="InterPro" id="IPR037522">
    <property type="entry name" value="HD_GYP_dom"/>
</dbReference>
<dbReference type="InterPro" id="IPR003607">
    <property type="entry name" value="HD/PDEase_dom"/>
</dbReference>
<dbReference type="InterPro" id="IPR052020">
    <property type="entry name" value="Cyclic_di-GMP/3'3'-cGAMP_PDE"/>
</dbReference>
<evidence type="ECO:0000313" key="2">
    <source>
        <dbReference type="EMBL" id="VAX07999.1"/>
    </source>
</evidence>
<organism evidence="2">
    <name type="scientific">hydrothermal vent metagenome</name>
    <dbReference type="NCBI Taxonomy" id="652676"/>
    <lineage>
        <taxon>unclassified sequences</taxon>
        <taxon>metagenomes</taxon>
        <taxon>ecological metagenomes</taxon>
    </lineage>
</organism>
<dbReference type="Pfam" id="PF13487">
    <property type="entry name" value="HD_5"/>
    <property type="match status" value="1"/>
</dbReference>
<dbReference type="CDD" id="cd00077">
    <property type="entry name" value="HDc"/>
    <property type="match status" value="1"/>
</dbReference>
<feature type="domain" description="HD-GYP" evidence="1">
    <location>
        <begin position="1"/>
        <end position="142"/>
    </location>
</feature>
<gene>
    <name evidence="2" type="ORF">MNBD_GAMMA26-1681</name>
</gene>
<accession>A0A3B1APU4</accession>
<proteinExistence type="predicted"/>
<dbReference type="SUPFAM" id="SSF109604">
    <property type="entry name" value="HD-domain/PDEase-like"/>
    <property type="match status" value="1"/>
</dbReference>
<dbReference type="AlphaFoldDB" id="A0A3B1APU4"/>
<protein>
    <submittedName>
        <fullName evidence="2">Response regulator</fullName>
    </submittedName>
</protein>
<dbReference type="PROSITE" id="PS51832">
    <property type="entry name" value="HD_GYP"/>
    <property type="match status" value="1"/>
</dbReference>
<evidence type="ECO:0000259" key="1">
    <source>
        <dbReference type="PROSITE" id="PS51832"/>
    </source>
</evidence>
<sequence>MHDVGKIGIPDKVLLKPGNLDGNEWEMMKKHCKIGAEIIGTHSSPLLQMAHNIALTHHEKWDGSGYPHQLVGDEIPLEGRITAIADVFDALTSERPYKKAWSVEDATTMVDSNSGSHFDPSIVSLCHKVMPEILEIKDQYADGTAQQ</sequence>
<dbReference type="EMBL" id="UOFX01000034">
    <property type="protein sequence ID" value="VAX07999.1"/>
    <property type="molecule type" value="Genomic_DNA"/>
</dbReference>
<dbReference type="PANTHER" id="PTHR45228">
    <property type="entry name" value="CYCLIC DI-GMP PHOSPHODIESTERASE TM_0186-RELATED"/>
    <property type="match status" value="1"/>
</dbReference>
<reference evidence="2" key="1">
    <citation type="submission" date="2018-06" db="EMBL/GenBank/DDBJ databases">
        <authorList>
            <person name="Zhirakovskaya E."/>
        </authorList>
    </citation>
    <scope>NUCLEOTIDE SEQUENCE</scope>
</reference>